<dbReference type="SMART" id="SM00360">
    <property type="entry name" value="RRM"/>
    <property type="match status" value="3"/>
</dbReference>
<dbReference type="InterPro" id="IPR035979">
    <property type="entry name" value="RBD_domain_sf"/>
</dbReference>
<sequence length="351" mass="39251">MTDCTSLIIHNLDKNITEEILSNVFALISPIASVKITSDNRNNGLNCAIIEFHEYQAAEQALHAMDKRVIYNQEIAVNWNNEHKDDDIIQEAPSQVIVSDLDPKVDDEILRNTFKQFHIADARVINGQGIVTFDQKSHAEEAIRQMDSQPILSSNVHCYMAPDNSDAVSTNSSRRSSSDSDHVVLSNMSYEEIFAQTPLYNTSVYISNLPKQVIKQDIIPHLQQYGFVSDIYIKGSKATVKLDTHANAATAIFALQGINIAGNNVRLGWVKDRAPQRVDSQDNMQRSYNVFSPGYITPSKYVNLITNTYDNHTTMRPPAPTSDPMGGEPGGGLHGWNQYYQQYYSAGHLTI</sequence>
<dbReference type="Gene3D" id="3.30.70.330">
    <property type="match status" value="3"/>
</dbReference>
<keyword evidence="2 3" id="KW-0694">RNA-binding</keyword>
<proteinExistence type="predicted"/>
<dbReference type="Proteomes" id="UP000603453">
    <property type="component" value="Unassembled WGS sequence"/>
</dbReference>
<dbReference type="Pfam" id="PF00076">
    <property type="entry name" value="RRM_1"/>
    <property type="match status" value="3"/>
</dbReference>
<evidence type="ECO:0000259" key="4">
    <source>
        <dbReference type="PROSITE" id="PS50102"/>
    </source>
</evidence>
<dbReference type="OrthoDB" id="8093034at2759"/>
<name>A0A8H7R0H6_9FUNG</name>
<evidence type="ECO:0000313" key="5">
    <source>
        <dbReference type="EMBL" id="KAG2201088.1"/>
    </source>
</evidence>
<evidence type="ECO:0000256" key="2">
    <source>
        <dbReference type="ARBA" id="ARBA00022884"/>
    </source>
</evidence>
<protein>
    <recommendedName>
        <fullName evidence="4">RRM domain-containing protein</fullName>
    </recommendedName>
</protein>
<dbReference type="GO" id="GO:0003723">
    <property type="term" value="F:RNA binding"/>
    <property type="evidence" value="ECO:0007669"/>
    <property type="project" value="UniProtKB-UniRule"/>
</dbReference>
<dbReference type="SUPFAM" id="SSF54928">
    <property type="entry name" value="RNA-binding domain, RBD"/>
    <property type="match status" value="3"/>
</dbReference>
<dbReference type="PANTHER" id="PTHR24012">
    <property type="entry name" value="RNA BINDING PROTEIN"/>
    <property type="match status" value="1"/>
</dbReference>
<feature type="domain" description="RRM" evidence="4">
    <location>
        <begin position="5"/>
        <end position="82"/>
    </location>
</feature>
<dbReference type="InterPro" id="IPR000504">
    <property type="entry name" value="RRM_dom"/>
</dbReference>
<feature type="domain" description="RRM" evidence="4">
    <location>
        <begin position="202"/>
        <end position="272"/>
    </location>
</feature>
<accession>A0A8H7R0H6</accession>
<dbReference type="EMBL" id="JAEPRD010000075">
    <property type="protein sequence ID" value="KAG2201088.1"/>
    <property type="molecule type" value="Genomic_DNA"/>
</dbReference>
<evidence type="ECO:0000313" key="6">
    <source>
        <dbReference type="Proteomes" id="UP000603453"/>
    </source>
</evidence>
<dbReference type="InterPro" id="IPR012677">
    <property type="entry name" value="Nucleotide-bd_a/b_plait_sf"/>
</dbReference>
<evidence type="ECO:0000256" key="3">
    <source>
        <dbReference type="PROSITE-ProRule" id="PRU00176"/>
    </source>
</evidence>
<dbReference type="PROSITE" id="PS50102">
    <property type="entry name" value="RRM"/>
    <property type="match status" value="3"/>
</dbReference>
<reference evidence="5" key="1">
    <citation type="submission" date="2020-12" db="EMBL/GenBank/DDBJ databases">
        <title>Metabolic potential, ecology and presence of endohyphal bacteria is reflected in genomic diversity of Mucoromycotina.</title>
        <authorList>
            <person name="Muszewska A."/>
            <person name="Okrasinska A."/>
            <person name="Steczkiewicz K."/>
            <person name="Drgas O."/>
            <person name="Orlowska M."/>
            <person name="Perlinska-Lenart U."/>
            <person name="Aleksandrzak-Piekarczyk T."/>
            <person name="Szatraj K."/>
            <person name="Zielenkiewicz U."/>
            <person name="Pilsyk S."/>
            <person name="Malc E."/>
            <person name="Mieczkowski P."/>
            <person name="Kruszewska J.S."/>
            <person name="Biernat P."/>
            <person name="Pawlowska J."/>
        </authorList>
    </citation>
    <scope>NUCLEOTIDE SEQUENCE</scope>
    <source>
        <strain evidence="5">WA0000017839</strain>
    </source>
</reference>
<feature type="domain" description="RRM" evidence="4">
    <location>
        <begin position="94"/>
        <end position="175"/>
    </location>
</feature>
<gene>
    <name evidence="5" type="ORF">INT47_010840</name>
</gene>
<comment type="caution">
    <text evidence="5">The sequence shown here is derived from an EMBL/GenBank/DDBJ whole genome shotgun (WGS) entry which is preliminary data.</text>
</comment>
<keyword evidence="1" id="KW-0677">Repeat</keyword>
<keyword evidence="6" id="KW-1185">Reference proteome</keyword>
<dbReference type="AlphaFoldDB" id="A0A8H7R0H6"/>
<evidence type="ECO:0000256" key="1">
    <source>
        <dbReference type="ARBA" id="ARBA00022737"/>
    </source>
</evidence>
<organism evidence="5 6">
    <name type="scientific">Mucor saturninus</name>
    <dbReference type="NCBI Taxonomy" id="64648"/>
    <lineage>
        <taxon>Eukaryota</taxon>
        <taxon>Fungi</taxon>
        <taxon>Fungi incertae sedis</taxon>
        <taxon>Mucoromycota</taxon>
        <taxon>Mucoromycotina</taxon>
        <taxon>Mucoromycetes</taxon>
        <taxon>Mucorales</taxon>
        <taxon>Mucorineae</taxon>
        <taxon>Mucoraceae</taxon>
        <taxon>Mucor</taxon>
    </lineage>
</organism>